<keyword evidence="1" id="KW-0472">Membrane</keyword>
<dbReference type="GeneID" id="54356952"/>
<organism evidence="3">
    <name type="scientific">Dissoconium aciculare CBS 342.82</name>
    <dbReference type="NCBI Taxonomy" id="1314786"/>
    <lineage>
        <taxon>Eukaryota</taxon>
        <taxon>Fungi</taxon>
        <taxon>Dikarya</taxon>
        <taxon>Ascomycota</taxon>
        <taxon>Pezizomycotina</taxon>
        <taxon>Dothideomycetes</taxon>
        <taxon>Dothideomycetidae</taxon>
        <taxon>Mycosphaerellales</taxon>
        <taxon>Dissoconiaceae</taxon>
        <taxon>Dissoconium</taxon>
    </lineage>
</organism>
<evidence type="ECO:0000313" key="3">
    <source>
        <dbReference type="RefSeq" id="XP_033461875.1"/>
    </source>
</evidence>
<name>A0A6J3MB27_9PEZI</name>
<reference evidence="3" key="2">
    <citation type="submission" date="2020-04" db="EMBL/GenBank/DDBJ databases">
        <authorList>
            <consortium name="NCBI Genome Project"/>
        </authorList>
    </citation>
    <scope>NUCLEOTIDE SEQUENCE</scope>
    <source>
        <strain evidence="3">CBS 342.82</strain>
    </source>
</reference>
<reference evidence="3" key="3">
    <citation type="submission" date="2025-08" db="UniProtKB">
        <authorList>
            <consortium name="RefSeq"/>
        </authorList>
    </citation>
    <scope>IDENTIFICATION</scope>
    <source>
        <strain evidence="3">CBS 342.82</strain>
    </source>
</reference>
<protein>
    <submittedName>
        <fullName evidence="3">Uncharacterized protein</fullName>
    </submittedName>
</protein>
<sequence>MHNLDGLMPPSLSVFLFAIWNIPLCSSSCLPLLLLLLLSPQRDQYNIFSHASRLPSHSCVPLATPPHCCGNRFRYQCPHRRSGDVSHGPWSWERTRVVKELILQLAASSAIVSLNAMRRPCLRSAA</sequence>
<dbReference type="Proteomes" id="UP000504637">
    <property type="component" value="Unplaced"/>
</dbReference>
<keyword evidence="1" id="KW-0812">Transmembrane</keyword>
<reference evidence="3" key="1">
    <citation type="submission" date="2020-01" db="EMBL/GenBank/DDBJ databases">
        <authorList>
            <consortium name="DOE Joint Genome Institute"/>
            <person name="Haridas S."/>
            <person name="Albert R."/>
            <person name="Binder M."/>
            <person name="Bloem J."/>
            <person name="Labutti K."/>
            <person name="Salamov A."/>
            <person name="Andreopoulos B."/>
            <person name="Baker S.E."/>
            <person name="Barry K."/>
            <person name="Bills G."/>
            <person name="Bluhm B.H."/>
            <person name="Cannon C."/>
            <person name="Castanera R."/>
            <person name="Culley D.E."/>
            <person name="Daum C."/>
            <person name="Ezra D."/>
            <person name="Gonzalez J.B."/>
            <person name="Henrissat B."/>
            <person name="Kuo A."/>
            <person name="Liang C."/>
            <person name="Lipzen A."/>
            <person name="Lutzoni F."/>
            <person name="Magnuson J."/>
            <person name="Mondo S."/>
            <person name="Nolan M."/>
            <person name="Ohm R."/>
            <person name="Pangilinan J."/>
            <person name="Park H.-J."/>
            <person name="Ramirez L."/>
            <person name="Alfaro M."/>
            <person name="Sun H."/>
            <person name="Tritt A."/>
            <person name="Yoshinaga Y."/>
            <person name="Zwiers L.-H."/>
            <person name="Turgeon B.G."/>
            <person name="Goodwin S.B."/>
            <person name="Spatafora J.W."/>
            <person name="Crous P.W."/>
            <person name="Grigoriev I.V."/>
        </authorList>
    </citation>
    <scope>NUCLEOTIDE SEQUENCE</scope>
    <source>
        <strain evidence="3">CBS 342.82</strain>
    </source>
</reference>
<evidence type="ECO:0000313" key="2">
    <source>
        <dbReference type="Proteomes" id="UP000504637"/>
    </source>
</evidence>
<proteinExistence type="predicted"/>
<keyword evidence="2" id="KW-1185">Reference proteome</keyword>
<evidence type="ECO:0000256" key="1">
    <source>
        <dbReference type="SAM" id="Phobius"/>
    </source>
</evidence>
<keyword evidence="1" id="KW-1133">Transmembrane helix</keyword>
<dbReference type="RefSeq" id="XP_033461875.1">
    <property type="nucleotide sequence ID" value="XM_033599153.1"/>
</dbReference>
<dbReference type="AlphaFoldDB" id="A0A6J3MB27"/>
<gene>
    <name evidence="3" type="ORF">K489DRAFT_142944</name>
</gene>
<accession>A0A6J3MB27</accession>
<feature type="transmembrane region" description="Helical" evidence="1">
    <location>
        <begin position="12"/>
        <end position="38"/>
    </location>
</feature>